<protein>
    <submittedName>
        <fullName evidence="1">Sulfur carrier protein</fullName>
    </submittedName>
</protein>
<evidence type="ECO:0000313" key="2">
    <source>
        <dbReference type="Proteomes" id="UP000182680"/>
    </source>
</evidence>
<name>A0AA94HR91_DESDE</name>
<gene>
    <name evidence="1" type="ORF">SAMN02910291_00610</name>
</gene>
<organism evidence="1 2">
    <name type="scientific">Desulfovibrio desulfuricans</name>
    <dbReference type="NCBI Taxonomy" id="876"/>
    <lineage>
        <taxon>Bacteria</taxon>
        <taxon>Pseudomonadati</taxon>
        <taxon>Thermodesulfobacteriota</taxon>
        <taxon>Desulfovibrionia</taxon>
        <taxon>Desulfovibrionales</taxon>
        <taxon>Desulfovibrionaceae</taxon>
        <taxon>Desulfovibrio</taxon>
    </lineage>
</organism>
<dbReference type="RefSeq" id="WP_015939170.1">
    <property type="nucleotide sequence ID" value="NZ_FPIW01000006.1"/>
</dbReference>
<dbReference type="OMA" id="VECNGHI"/>
<dbReference type="NCBIfam" id="TIGR01683">
    <property type="entry name" value="thiS"/>
    <property type="match status" value="1"/>
</dbReference>
<sequence>MNIMVNGQTESCTPNASVAQFLAGRGHEANTVVVECNGHILAREAFAQTFLQQGDKLEIVHFVGGG</sequence>
<dbReference type="InterPro" id="IPR010035">
    <property type="entry name" value="Thi_S"/>
</dbReference>
<accession>A0AA94HR91</accession>
<dbReference type="Pfam" id="PF02597">
    <property type="entry name" value="ThiS"/>
    <property type="match status" value="1"/>
</dbReference>
<dbReference type="PANTHER" id="PTHR34472">
    <property type="entry name" value="SULFUR CARRIER PROTEIN THIS"/>
    <property type="match status" value="1"/>
</dbReference>
<dbReference type="AlphaFoldDB" id="A0AA94HR91"/>
<dbReference type="InterPro" id="IPR016155">
    <property type="entry name" value="Mopterin_synth/thiamin_S_b"/>
</dbReference>
<dbReference type="InterPro" id="IPR012675">
    <property type="entry name" value="Beta-grasp_dom_sf"/>
</dbReference>
<comment type="caution">
    <text evidence="1">The sequence shown here is derived from an EMBL/GenBank/DDBJ whole genome shotgun (WGS) entry which is preliminary data.</text>
</comment>
<reference evidence="2" key="1">
    <citation type="submission" date="2016-11" db="EMBL/GenBank/DDBJ databases">
        <authorList>
            <person name="Jaros S."/>
            <person name="Januszkiewicz K."/>
            <person name="Wedrychowicz H."/>
        </authorList>
    </citation>
    <scope>NUCLEOTIDE SEQUENCE [LARGE SCALE GENOMIC DNA]</scope>
    <source>
        <strain evidence="2">DSM 7057</strain>
    </source>
</reference>
<dbReference type="SUPFAM" id="SSF54285">
    <property type="entry name" value="MoaD/ThiS"/>
    <property type="match status" value="1"/>
</dbReference>
<evidence type="ECO:0000313" key="1">
    <source>
        <dbReference type="EMBL" id="SFW26127.1"/>
    </source>
</evidence>
<dbReference type="Proteomes" id="UP000182680">
    <property type="component" value="Unassembled WGS sequence"/>
</dbReference>
<dbReference type="InterPro" id="IPR003749">
    <property type="entry name" value="ThiS/MoaD-like"/>
</dbReference>
<dbReference type="Gene3D" id="3.10.20.30">
    <property type="match status" value="1"/>
</dbReference>
<dbReference type="CDD" id="cd00565">
    <property type="entry name" value="Ubl_ThiS"/>
    <property type="match status" value="1"/>
</dbReference>
<dbReference type="PANTHER" id="PTHR34472:SF1">
    <property type="entry name" value="SULFUR CARRIER PROTEIN THIS"/>
    <property type="match status" value="1"/>
</dbReference>
<dbReference type="EMBL" id="FPIW01000006">
    <property type="protein sequence ID" value="SFW26127.1"/>
    <property type="molecule type" value="Genomic_DNA"/>
</dbReference>
<proteinExistence type="predicted"/>